<dbReference type="PANTHER" id="PTHR45647:SF100">
    <property type="entry name" value="U-BOX DOMAIN-CONTAINING PROTEIN 33"/>
    <property type="match status" value="1"/>
</dbReference>
<dbReference type="InterPro" id="IPR051348">
    <property type="entry name" value="U-box_ubiquitin_ligases"/>
</dbReference>
<evidence type="ECO:0000256" key="1">
    <source>
        <dbReference type="ARBA" id="ARBA00000900"/>
    </source>
</evidence>
<dbReference type="AlphaFoldDB" id="A0ABD3KD70"/>
<reference evidence="7 8" key="1">
    <citation type="submission" date="2024-11" db="EMBL/GenBank/DDBJ databases">
        <title>Chromosome-level genome assembly of Eucalyptus globulus Labill. provides insights into its genome evolution.</title>
        <authorList>
            <person name="Li X."/>
        </authorList>
    </citation>
    <scope>NUCLEOTIDE SEQUENCE [LARGE SCALE GENOMIC DNA]</scope>
    <source>
        <strain evidence="7">CL2024</strain>
        <tissue evidence="7">Fresh tender leaves</tissue>
    </source>
</reference>
<dbReference type="Gene3D" id="1.10.510.10">
    <property type="entry name" value="Transferase(Phosphotransferase) domain 1"/>
    <property type="match status" value="1"/>
</dbReference>
<keyword evidence="3" id="KW-0833">Ubl conjugation pathway</keyword>
<protein>
    <recommendedName>
        <fullName evidence="2">RING-type E3 ubiquitin transferase</fullName>
        <ecNumber evidence="2">2.3.2.27</ecNumber>
    </recommendedName>
</protein>
<evidence type="ECO:0000259" key="6">
    <source>
        <dbReference type="PROSITE" id="PS50011"/>
    </source>
</evidence>
<feature type="coiled-coil region" evidence="4">
    <location>
        <begin position="377"/>
        <end position="439"/>
    </location>
</feature>
<evidence type="ECO:0000313" key="7">
    <source>
        <dbReference type="EMBL" id="KAL3737638.1"/>
    </source>
</evidence>
<dbReference type="PROSITE" id="PS00108">
    <property type="entry name" value="PROTEIN_KINASE_ST"/>
    <property type="match status" value="1"/>
</dbReference>
<evidence type="ECO:0000256" key="3">
    <source>
        <dbReference type="ARBA" id="ARBA00022786"/>
    </source>
</evidence>
<proteinExistence type="predicted"/>
<dbReference type="EC" id="2.3.2.27" evidence="2"/>
<gene>
    <name evidence="7" type="ORF">ACJRO7_019211</name>
</gene>
<accession>A0ABD3KD70</accession>
<dbReference type="InterPro" id="IPR011009">
    <property type="entry name" value="Kinase-like_dom_sf"/>
</dbReference>
<dbReference type="Gene3D" id="3.40.50.620">
    <property type="entry name" value="HUPs"/>
    <property type="match status" value="1"/>
</dbReference>
<feature type="compositionally biased region" description="Low complexity" evidence="5">
    <location>
        <begin position="272"/>
        <end position="283"/>
    </location>
</feature>
<dbReference type="Pfam" id="PF00069">
    <property type="entry name" value="Pkinase"/>
    <property type="match status" value="1"/>
</dbReference>
<feature type="region of interest" description="Disordered" evidence="5">
    <location>
        <begin position="263"/>
        <end position="286"/>
    </location>
</feature>
<comment type="catalytic activity">
    <reaction evidence="1">
        <text>S-ubiquitinyl-[E2 ubiquitin-conjugating enzyme]-L-cysteine + [acceptor protein]-L-lysine = [E2 ubiquitin-conjugating enzyme]-L-cysteine + N(6)-ubiquitinyl-[acceptor protein]-L-lysine.</text>
        <dbReference type="EC" id="2.3.2.27"/>
    </reaction>
</comment>
<dbReference type="PANTHER" id="PTHR45647">
    <property type="entry name" value="OS02G0152300 PROTEIN"/>
    <property type="match status" value="1"/>
</dbReference>
<sequence>MAVVDRIITFPEFGVPAVLPSFRRVAPELVMPDFEDVIYVAVGKDVKEGKAKVVWTVHQSRGNVKICIIHVLVPSKTIPMGGLGAEIPANSANEILLREHREKERINVHKILDTYLHVCTEMGVPAEKKYIESDSVQKGIVELIRLHGIRKLVMGAAADRRYFRKMTEIKSRKAIFVRDEAHTSCQIWFICNEHLIHTREAQTAEAIVEVPTNAPSPTTPALGAGKSVLLKSRSATVQRSGTPKLSNPFQDLMRRAFSLNADRRSARPIASPSPNSTPSNQSNAECMLETQDTPQELATSLSHHLQLIRSVYHTGHSSLSNTLDMDENGMREVFEEGVTTHAEEEVGITEGGRKDPRKLEEELEKVQDQQNKVMGELHSALEEKLRLESQFAETNERRKELELKIIAANEMVQNFRQERELLHVELDNALQKAEEVSRRKGDSSGTMYFSEFSITEIKEAVQNFDPALKIGEGGCGTVYRGFLRHTPVAIKIIKFHSMHSSQEFQQEVKVLSKVRHPNLITLISACPEPCTLVYEYIPNGSLEDWLRSSDRVKQLPWQARLRIATELCSVLAFLHSWKPSIVHGDVKPGNILLDAHFVSKLSDFGICRLLSSGEQSSNSTTAVHLTNPKGTFGYMDPELLVEGNLTINSDVYSFGIILLELLTKRPASGIANVVRRAISARTLETILDPSAGGWPYMLAKELAHLALRCCEMSRRNRPDLRSDVWTVLQSISASCQ</sequence>
<keyword evidence="4" id="KW-0175">Coiled coil</keyword>
<dbReference type="GO" id="GO:0061630">
    <property type="term" value="F:ubiquitin protein ligase activity"/>
    <property type="evidence" value="ECO:0007669"/>
    <property type="project" value="UniProtKB-EC"/>
</dbReference>
<evidence type="ECO:0000313" key="8">
    <source>
        <dbReference type="Proteomes" id="UP001634007"/>
    </source>
</evidence>
<organism evidence="7 8">
    <name type="scientific">Eucalyptus globulus</name>
    <name type="common">Tasmanian blue gum</name>
    <dbReference type="NCBI Taxonomy" id="34317"/>
    <lineage>
        <taxon>Eukaryota</taxon>
        <taxon>Viridiplantae</taxon>
        <taxon>Streptophyta</taxon>
        <taxon>Embryophyta</taxon>
        <taxon>Tracheophyta</taxon>
        <taxon>Spermatophyta</taxon>
        <taxon>Magnoliopsida</taxon>
        <taxon>eudicotyledons</taxon>
        <taxon>Gunneridae</taxon>
        <taxon>Pentapetalae</taxon>
        <taxon>rosids</taxon>
        <taxon>malvids</taxon>
        <taxon>Myrtales</taxon>
        <taxon>Myrtaceae</taxon>
        <taxon>Myrtoideae</taxon>
        <taxon>Eucalypteae</taxon>
        <taxon>Eucalyptus</taxon>
    </lineage>
</organism>
<dbReference type="CDD" id="cd01989">
    <property type="entry name" value="USP_STK_Ubox_N"/>
    <property type="match status" value="1"/>
</dbReference>
<comment type="caution">
    <text evidence="7">The sequence shown here is derived from an EMBL/GenBank/DDBJ whole genome shotgun (WGS) entry which is preliminary data.</text>
</comment>
<keyword evidence="8" id="KW-1185">Reference proteome</keyword>
<dbReference type="EMBL" id="JBJKBG010000005">
    <property type="protein sequence ID" value="KAL3737638.1"/>
    <property type="molecule type" value="Genomic_DNA"/>
</dbReference>
<dbReference type="InterPro" id="IPR014729">
    <property type="entry name" value="Rossmann-like_a/b/a_fold"/>
</dbReference>
<evidence type="ECO:0000256" key="4">
    <source>
        <dbReference type="SAM" id="Coils"/>
    </source>
</evidence>
<dbReference type="SUPFAM" id="SSF56112">
    <property type="entry name" value="Protein kinase-like (PK-like)"/>
    <property type="match status" value="1"/>
</dbReference>
<dbReference type="SMART" id="SM00220">
    <property type="entry name" value="S_TKc"/>
    <property type="match status" value="1"/>
</dbReference>
<dbReference type="InterPro" id="IPR008271">
    <property type="entry name" value="Ser/Thr_kinase_AS"/>
</dbReference>
<feature type="domain" description="Protein kinase" evidence="6">
    <location>
        <begin position="464"/>
        <end position="731"/>
    </location>
</feature>
<evidence type="ECO:0000256" key="2">
    <source>
        <dbReference type="ARBA" id="ARBA00012483"/>
    </source>
</evidence>
<dbReference type="Gene3D" id="3.30.200.20">
    <property type="entry name" value="Phosphorylase Kinase, domain 1"/>
    <property type="match status" value="1"/>
</dbReference>
<dbReference type="Proteomes" id="UP001634007">
    <property type="component" value="Unassembled WGS sequence"/>
</dbReference>
<evidence type="ECO:0000256" key="5">
    <source>
        <dbReference type="SAM" id="MobiDB-lite"/>
    </source>
</evidence>
<name>A0ABD3KD70_EUCGL</name>
<dbReference type="PROSITE" id="PS50011">
    <property type="entry name" value="PROTEIN_KINASE_DOM"/>
    <property type="match status" value="1"/>
</dbReference>
<dbReference type="InterPro" id="IPR000719">
    <property type="entry name" value="Prot_kinase_dom"/>
</dbReference>